<name>A0A6J6YFM0_9ZZZZ</name>
<reference evidence="2" key="1">
    <citation type="submission" date="2020-05" db="EMBL/GenBank/DDBJ databases">
        <authorList>
            <person name="Chiriac C."/>
            <person name="Salcher M."/>
            <person name="Ghai R."/>
            <person name="Kavagutti S V."/>
        </authorList>
    </citation>
    <scope>NUCLEOTIDE SEQUENCE</scope>
</reference>
<accession>A0A6J6YFM0</accession>
<dbReference type="AlphaFoldDB" id="A0A6J6YFM0"/>
<protein>
    <submittedName>
        <fullName evidence="2">Unannotated protein</fullName>
    </submittedName>
</protein>
<sequence>MILNASAEKGSSEEGLRSTSSPFLLVPTTGGNSAGEGMYQHTASSSG</sequence>
<evidence type="ECO:0000313" key="2">
    <source>
        <dbReference type="EMBL" id="CAB4807245.1"/>
    </source>
</evidence>
<feature type="region of interest" description="Disordered" evidence="1">
    <location>
        <begin position="1"/>
        <end position="47"/>
    </location>
</feature>
<evidence type="ECO:0000256" key="1">
    <source>
        <dbReference type="SAM" id="MobiDB-lite"/>
    </source>
</evidence>
<organism evidence="2">
    <name type="scientific">freshwater metagenome</name>
    <dbReference type="NCBI Taxonomy" id="449393"/>
    <lineage>
        <taxon>unclassified sequences</taxon>
        <taxon>metagenomes</taxon>
        <taxon>ecological metagenomes</taxon>
    </lineage>
</organism>
<dbReference type="EMBL" id="CAFAAQ010000069">
    <property type="protein sequence ID" value="CAB4807245.1"/>
    <property type="molecule type" value="Genomic_DNA"/>
</dbReference>
<gene>
    <name evidence="2" type="ORF">UFOPK3046_00911</name>
</gene>
<proteinExistence type="predicted"/>